<evidence type="ECO:0000313" key="1">
    <source>
        <dbReference type="EMBL" id="GAH93114.1"/>
    </source>
</evidence>
<comment type="caution">
    <text evidence="1">The sequence shown here is derived from an EMBL/GenBank/DDBJ whole genome shotgun (WGS) entry which is preliminary data.</text>
</comment>
<sequence length="151" mass="17550">RKYGSSIPKDRKDPLWFDYVKWRHRSVEDFLKKCANTVHRIKPEVVIGCNGIFSARHPYPPIEEMDYLMAEAEGGEACSFQARYLSTLEKPFDVMNTRFLYSWGDWMLKPAKVLQEEFGTILANEGHCFLGDKMYPEGTLEPEVYRCIGQS</sequence>
<reference evidence="1" key="1">
    <citation type="journal article" date="2014" name="Front. Microbiol.">
        <title>High frequency of phylogenetically diverse reductive dehalogenase-homologous genes in deep subseafloor sedimentary metagenomes.</title>
        <authorList>
            <person name="Kawai M."/>
            <person name="Futagami T."/>
            <person name="Toyoda A."/>
            <person name="Takaki Y."/>
            <person name="Nishi S."/>
            <person name="Hori S."/>
            <person name="Arai W."/>
            <person name="Tsubouchi T."/>
            <person name="Morono Y."/>
            <person name="Uchiyama I."/>
            <person name="Ito T."/>
            <person name="Fujiyama A."/>
            <person name="Inagaki F."/>
            <person name="Takami H."/>
        </authorList>
    </citation>
    <scope>NUCLEOTIDE SEQUENCE</scope>
    <source>
        <strain evidence="1">Expedition CK06-06</strain>
    </source>
</reference>
<dbReference type="AlphaFoldDB" id="X1KSH3"/>
<proteinExistence type="predicted"/>
<gene>
    <name evidence="1" type="ORF">S03H2_68920</name>
</gene>
<name>X1KSH3_9ZZZZ</name>
<dbReference type="EMBL" id="BARU01045418">
    <property type="protein sequence ID" value="GAH93114.1"/>
    <property type="molecule type" value="Genomic_DNA"/>
</dbReference>
<organism evidence="1">
    <name type="scientific">marine sediment metagenome</name>
    <dbReference type="NCBI Taxonomy" id="412755"/>
    <lineage>
        <taxon>unclassified sequences</taxon>
        <taxon>metagenomes</taxon>
        <taxon>ecological metagenomes</taxon>
    </lineage>
</organism>
<feature type="non-terminal residue" evidence="1">
    <location>
        <position position="1"/>
    </location>
</feature>
<protein>
    <submittedName>
        <fullName evidence="1">Uncharacterized protein</fullName>
    </submittedName>
</protein>
<accession>X1KSH3</accession>
<feature type="non-terminal residue" evidence="1">
    <location>
        <position position="151"/>
    </location>
</feature>